<keyword evidence="2" id="KW-1185">Reference proteome</keyword>
<reference evidence="1 2" key="1">
    <citation type="journal article" date="2018" name="MBio">
        <title>Comparative Genomics Reveals the Core Gene Toolbox for the Fungus-Insect Symbiosis.</title>
        <authorList>
            <person name="Wang Y."/>
            <person name="Stata M."/>
            <person name="Wang W."/>
            <person name="Stajich J.E."/>
            <person name="White M.M."/>
            <person name="Moncalvo J.M."/>
        </authorList>
    </citation>
    <scope>NUCLEOTIDE SEQUENCE [LARGE SCALE GENOMIC DNA]</scope>
    <source>
        <strain evidence="1 2">SWE-8-4</strain>
    </source>
</reference>
<protein>
    <submittedName>
        <fullName evidence="1">Uncharacterized protein</fullName>
    </submittedName>
</protein>
<organism evidence="1 2">
    <name type="scientific">Smittium simulii</name>
    <dbReference type="NCBI Taxonomy" id="133385"/>
    <lineage>
        <taxon>Eukaryota</taxon>
        <taxon>Fungi</taxon>
        <taxon>Fungi incertae sedis</taxon>
        <taxon>Zoopagomycota</taxon>
        <taxon>Kickxellomycotina</taxon>
        <taxon>Harpellomycetes</taxon>
        <taxon>Harpellales</taxon>
        <taxon>Legeriomycetaceae</taxon>
        <taxon>Smittium</taxon>
    </lineage>
</organism>
<evidence type="ECO:0000313" key="1">
    <source>
        <dbReference type="EMBL" id="PVU86465.1"/>
    </source>
</evidence>
<dbReference type="AlphaFoldDB" id="A0A2T9Y2A4"/>
<gene>
    <name evidence="1" type="ORF">BB561_006698</name>
</gene>
<accession>A0A2T9Y2A4</accession>
<evidence type="ECO:0000313" key="2">
    <source>
        <dbReference type="Proteomes" id="UP000245383"/>
    </source>
</evidence>
<name>A0A2T9Y2A4_9FUNG</name>
<proteinExistence type="predicted"/>
<dbReference type="EMBL" id="MBFR01000665">
    <property type="protein sequence ID" value="PVU86465.1"/>
    <property type="molecule type" value="Genomic_DNA"/>
</dbReference>
<comment type="caution">
    <text evidence="1">The sequence shown here is derived from an EMBL/GenBank/DDBJ whole genome shotgun (WGS) entry which is preliminary data.</text>
</comment>
<dbReference type="Proteomes" id="UP000245383">
    <property type="component" value="Unassembled WGS sequence"/>
</dbReference>
<sequence>MMRTIFQGQDEIPVPVAEFNNGVNNHAPPNIAADVNNELPDFDALLPQEGANVAGSLSAAEEVLAIAGSIIP</sequence>